<keyword evidence="3" id="KW-0479">Metal-binding</keyword>
<dbReference type="InterPro" id="IPR041667">
    <property type="entry name" value="Cupin_8"/>
</dbReference>
<dbReference type="PROSITE" id="PS51184">
    <property type="entry name" value="JMJC"/>
    <property type="match status" value="1"/>
</dbReference>
<dbReference type="InterPro" id="IPR002575">
    <property type="entry name" value="Aminoglycoside_PTrfase"/>
</dbReference>
<keyword evidence="7" id="KW-1133">Transmembrane helix</keyword>
<proteinExistence type="inferred from homology"/>
<dbReference type="GO" id="GO:0046872">
    <property type="term" value="F:metal ion binding"/>
    <property type="evidence" value="ECO:0007669"/>
    <property type="project" value="UniProtKB-KW"/>
</dbReference>
<feature type="domain" description="F-box" evidence="8">
    <location>
        <begin position="13"/>
        <end position="59"/>
    </location>
</feature>
<dbReference type="GO" id="GO:0005634">
    <property type="term" value="C:nucleus"/>
    <property type="evidence" value="ECO:0007669"/>
    <property type="project" value="UniProtKB-SubCell"/>
</dbReference>
<comment type="subcellular location">
    <subcellularLocation>
        <location evidence="1">Nucleus</location>
    </subcellularLocation>
</comment>
<dbReference type="InterPro" id="IPR003347">
    <property type="entry name" value="JmjC_dom"/>
</dbReference>
<dbReference type="InterPro" id="IPR036047">
    <property type="entry name" value="F-box-like_dom_sf"/>
</dbReference>
<gene>
    <name evidence="10" type="ORF">SELMODRAFT_179880</name>
</gene>
<evidence type="ECO:0000256" key="1">
    <source>
        <dbReference type="ARBA" id="ARBA00004123"/>
    </source>
</evidence>
<dbReference type="InParanoid" id="D8SHZ4"/>
<evidence type="ECO:0000313" key="11">
    <source>
        <dbReference type="Proteomes" id="UP000001514"/>
    </source>
</evidence>
<keyword evidence="5" id="KW-0408">Iron</keyword>
<dbReference type="SUPFAM" id="SSF56112">
    <property type="entry name" value="Protein kinase-like (PK-like)"/>
    <property type="match status" value="1"/>
</dbReference>
<dbReference type="STRING" id="88036.D8SHZ4"/>
<dbReference type="GO" id="GO:0016491">
    <property type="term" value="F:oxidoreductase activity"/>
    <property type="evidence" value="ECO:0007669"/>
    <property type="project" value="UniProtKB-KW"/>
</dbReference>
<protein>
    <recommendedName>
        <fullName evidence="12">JmjC domain-containing protein</fullName>
    </recommendedName>
</protein>
<accession>D8SHZ4</accession>
<evidence type="ECO:0008006" key="12">
    <source>
        <dbReference type="Google" id="ProtNLM"/>
    </source>
</evidence>
<dbReference type="SMART" id="SM00558">
    <property type="entry name" value="JmjC"/>
    <property type="match status" value="1"/>
</dbReference>
<dbReference type="eggNOG" id="KOG2130">
    <property type="taxonomic scope" value="Eukaryota"/>
</dbReference>
<reference evidence="10 11" key="1">
    <citation type="journal article" date="2011" name="Science">
        <title>The Selaginella genome identifies genetic changes associated with the evolution of vascular plants.</title>
        <authorList>
            <person name="Banks J.A."/>
            <person name="Nishiyama T."/>
            <person name="Hasebe M."/>
            <person name="Bowman J.L."/>
            <person name="Gribskov M."/>
            <person name="dePamphilis C."/>
            <person name="Albert V.A."/>
            <person name="Aono N."/>
            <person name="Aoyama T."/>
            <person name="Ambrose B.A."/>
            <person name="Ashton N.W."/>
            <person name="Axtell M.J."/>
            <person name="Barker E."/>
            <person name="Barker M.S."/>
            <person name="Bennetzen J.L."/>
            <person name="Bonawitz N.D."/>
            <person name="Chapple C."/>
            <person name="Cheng C."/>
            <person name="Correa L.G."/>
            <person name="Dacre M."/>
            <person name="DeBarry J."/>
            <person name="Dreyer I."/>
            <person name="Elias M."/>
            <person name="Engstrom E.M."/>
            <person name="Estelle M."/>
            <person name="Feng L."/>
            <person name="Finet C."/>
            <person name="Floyd S.K."/>
            <person name="Frommer W.B."/>
            <person name="Fujita T."/>
            <person name="Gramzow L."/>
            <person name="Gutensohn M."/>
            <person name="Harholt J."/>
            <person name="Hattori M."/>
            <person name="Heyl A."/>
            <person name="Hirai T."/>
            <person name="Hiwatashi Y."/>
            <person name="Ishikawa M."/>
            <person name="Iwata M."/>
            <person name="Karol K.G."/>
            <person name="Koehler B."/>
            <person name="Kolukisaoglu U."/>
            <person name="Kubo M."/>
            <person name="Kurata T."/>
            <person name="Lalonde S."/>
            <person name="Li K."/>
            <person name="Li Y."/>
            <person name="Litt A."/>
            <person name="Lyons E."/>
            <person name="Manning G."/>
            <person name="Maruyama T."/>
            <person name="Michael T.P."/>
            <person name="Mikami K."/>
            <person name="Miyazaki S."/>
            <person name="Morinaga S."/>
            <person name="Murata T."/>
            <person name="Mueller-Roeber B."/>
            <person name="Nelson D.R."/>
            <person name="Obara M."/>
            <person name="Oguri Y."/>
            <person name="Olmstead R.G."/>
            <person name="Onodera N."/>
            <person name="Petersen B.L."/>
            <person name="Pils B."/>
            <person name="Prigge M."/>
            <person name="Rensing S.A."/>
            <person name="Riano-Pachon D.M."/>
            <person name="Roberts A.W."/>
            <person name="Sato Y."/>
            <person name="Scheller H.V."/>
            <person name="Schulz B."/>
            <person name="Schulz C."/>
            <person name="Shakirov E.V."/>
            <person name="Shibagaki N."/>
            <person name="Shinohara N."/>
            <person name="Shippen D.E."/>
            <person name="Soerensen I."/>
            <person name="Sotooka R."/>
            <person name="Sugimoto N."/>
            <person name="Sugita M."/>
            <person name="Sumikawa N."/>
            <person name="Tanurdzic M."/>
            <person name="Theissen G."/>
            <person name="Ulvskov P."/>
            <person name="Wakazuki S."/>
            <person name="Weng J.K."/>
            <person name="Willats W.W."/>
            <person name="Wipf D."/>
            <person name="Wolf P.G."/>
            <person name="Yang L."/>
            <person name="Zimmer A.D."/>
            <person name="Zhu Q."/>
            <person name="Mitros T."/>
            <person name="Hellsten U."/>
            <person name="Loque D."/>
            <person name="Otillar R."/>
            <person name="Salamov A."/>
            <person name="Schmutz J."/>
            <person name="Shapiro H."/>
            <person name="Lindquist E."/>
            <person name="Lucas S."/>
            <person name="Rokhsar D."/>
            <person name="Grigoriev I.V."/>
        </authorList>
    </citation>
    <scope>NUCLEOTIDE SEQUENCE [LARGE SCALE GENOMIC DNA]</scope>
</reference>
<dbReference type="InterPro" id="IPR011009">
    <property type="entry name" value="Kinase-like_dom_sf"/>
</dbReference>
<evidence type="ECO:0000313" key="10">
    <source>
        <dbReference type="EMBL" id="EFJ15780.1"/>
    </source>
</evidence>
<dbReference type="EMBL" id="GL377621">
    <property type="protein sequence ID" value="EFJ15780.1"/>
    <property type="molecule type" value="Genomic_DNA"/>
</dbReference>
<sequence>MARSSTDRRAGALGDFDALPDELLCSVLGLLEPRDIGAMACVSSVFYVLCNEEPLWMRICLSNRERVDSLVYKGSWKRTAMKNKYVCMHFFSVLCFTSLYLYRRWYRCHMSLENFFYDAGAIERRKELSYDVFVQNYDVQKPVLLTDLAEDWPARRTWTIDQLVHRYGDSEFKVSQSYGQRIRMTLKDYADYTRSQHDEDPLYIFDSSFGESTPGLLEDYTVPYLFKEDLFSVLSPSQRPPYRWLVIGPSRSGANWHVDPALTSAWNALLSGRKRWAFYPPGRVPPGVFVDVNEDDGEIHYDGPTSLQWWMDVYPSLDNDSKPLECTQHPGETIFVPSGWWHCVLNIDETVAVTQNFVNSRNMELVCIDMAPGFHHRGVARAGLLALDDDEFEGEHDFTNPEFLKKHIGPHPDHFLSETSADGMLNKRDFRDWLRKLQVERPDLRHQIWKCACLAIDADTWQRRLSSICNAHDFYFKEDQHIPVGHGSSPVYLLDEYAIKIYIHEDGIVTALQEIDHELQFYALLRESASPLAEHVPAVIAKGIVYEEGELFRAVPSVDSGEILSTGMSMVSSKDSRAFWPYIVTRRCPGQNLAHCRGMMKDDDYIDLASFLGCQLRHLHTLSLPMKEEPVLGMPDVPQEWTHFVSMLRQHRQTLAKRLKEWGSVPRHLLEKVEDYVPKDPVVLIGVAKVENGAAVPSRSAAWLHMDIMEDNIQMVPHASLDGFQNDRRAMQARYIFDFGDLRRGDPLYELVPLFTDVLEANVELLEHFLESYKLDLAVEGVRTSYRAMCYCLLYKYDAMEAIFRGSKELRMVESWHELELILWGMLNE</sequence>
<dbReference type="Gramene" id="EFJ15780">
    <property type="protein sequence ID" value="EFJ15780"/>
    <property type="gene ID" value="SELMODRAFT_179880"/>
</dbReference>
<evidence type="ECO:0000256" key="7">
    <source>
        <dbReference type="SAM" id="Phobius"/>
    </source>
</evidence>
<dbReference type="FunCoup" id="D8SHZ4">
    <property type="interactions" value="1106"/>
</dbReference>
<name>D8SHZ4_SELML</name>
<evidence type="ECO:0000256" key="3">
    <source>
        <dbReference type="ARBA" id="ARBA00022723"/>
    </source>
</evidence>
<keyword evidence="11" id="KW-1185">Reference proteome</keyword>
<keyword evidence="4" id="KW-0560">Oxidoreductase</keyword>
<dbReference type="Pfam" id="PF13621">
    <property type="entry name" value="Cupin_8"/>
    <property type="match status" value="1"/>
</dbReference>
<evidence type="ECO:0000256" key="6">
    <source>
        <dbReference type="ARBA" id="ARBA00023242"/>
    </source>
</evidence>
<dbReference type="InterPro" id="IPR050910">
    <property type="entry name" value="JMJD6_ArgDemeth/LysHydrox"/>
</dbReference>
<evidence type="ECO:0000256" key="4">
    <source>
        <dbReference type="ARBA" id="ARBA00023002"/>
    </source>
</evidence>
<dbReference type="InterPro" id="IPR001810">
    <property type="entry name" value="F-box_dom"/>
</dbReference>
<evidence type="ECO:0000256" key="2">
    <source>
        <dbReference type="ARBA" id="ARBA00006801"/>
    </source>
</evidence>
<dbReference type="SUPFAM" id="SSF51197">
    <property type="entry name" value="Clavaminate synthase-like"/>
    <property type="match status" value="1"/>
</dbReference>
<evidence type="ECO:0000256" key="5">
    <source>
        <dbReference type="ARBA" id="ARBA00023004"/>
    </source>
</evidence>
<dbReference type="SUPFAM" id="SSF81383">
    <property type="entry name" value="F-box domain"/>
    <property type="match status" value="1"/>
</dbReference>
<keyword evidence="7" id="KW-0472">Membrane</keyword>
<dbReference type="Gene3D" id="2.60.120.650">
    <property type="entry name" value="Cupin"/>
    <property type="match status" value="1"/>
</dbReference>
<organism evidence="11">
    <name type="scientific">Selaginella moellendorffii</name>
    <name type="common">Spikemoss</name>
    <dbReference type="NCBI Taxonomy" id="88036"/>
    <lineage>
        <taxon>Eukaryota</taxon>
        <taxon>Viridiplantae</taxon>
        <taxon>Streptophyta</taxon>
        <taxon>Embryophyta</taxon>
        <taxon>Tracheophyta</taxon>
        <taxon>Lycopodiopsida</taxon>
        <taxon>Selaginellales</taxon>
        <taxon>Selaginellaceae</taxon>
        <taxon>Selaginella</taxon>
    </lineage>
</organism>
<keyword evidence="7" id="KW-0812">Transmembrane</keyword>
<dbReference type="Proteomes" id="UP000001514">
    <property type="component" value="Unassembled WGS sequence"/>
</dbReference>
<dbReference type="SMART" id="SM00256">
    <property type="entry name" value="FBOX"/>
    <property type="match status" value="1"/>
</dbReference>
<dbReference type="PANTHER" id="PTHR12480:SF35">
    <property type="entry name" value="TRANSCRIPTION FACTOR JUMONJI, JMJC DOMAIN-CONTAINING PROTEIN"/>
    <property type="match status" value="1"/>
</dbReference>
<evidence type="ECO:0000259" key="9">
    <source>
        <dbReference type="PROSITE" id="PS51184"/>
    </source>
</evidence>
<dbReference type="PANTHER" id="PTHR12480">
    <property type="entry name" value="ARGININE DEMETHYLASE AND LYSYL-HYDROXYLASE JMJD"/>
    <property type="match status" value="1"/>
</dbReference>
<feature type="domain" description="JmjC" evidence="9">
    <location>
        <begin position="211"/>
        <end position="374"/>
    </location>
</feature>
<dbReference type="Pfam" id="PF01636">
    <property type="entry name" value="APH"/>
    <property type="match status" value="1"/>
</dbReference>
<keyword evidence="6" id="KW-0539">Nucleus</keyword>
<dbReference type="Gene3D" id="1.20.1280.50">
    <property type="match status" value="1"/>
</dbReference>
<dbReference type="AlphaFoldDB" id="D8SHZ4"/>
<dbReference type="KEGG" id="smo:SELMODRAFT_179880"/>
<dbReference type="OMA" id="AIFSIWK"/>
<dbReference type="Pfam" id="PF12937">
    <property type="entry name" value="F-box-like"/>
    <property type="match status" value="1"/>
</dbReference>
<evidence type="ECO:0000259" key="8">
    <source>
        <dbReference type="PROSITE" id="PS50181"/>
    </source>
</evidence>
<comment type="similarity">
    <text evidence="2">Belongs to the JARID1 histone demethylase family.</text>
</comment>
<dbReference type="PROSITE" id="PS50181">
    <property type="entry name" value="FBOX"/>
    <property type="match status" value="1"/>
</dbReference>
<dbReference type="FunFam" id="2.60.120.650:FF:000045">
    <property type="entry name" value="F-box protein At1g78280"/>
    <property type="match status" value="1"/>
</dbReference>
<dbReference type="HOGENOM" id="CLU_012984_0_0_1"/>
<feature type="transmembrane region" description="Helical" evidence="7">
    <location>
        <begin position="85"/>
        <end position="102"/>
    </location>
</feature>